<evidence type="ECO:0000256" key="7">
    <source>
        <dbReference type="RuleBase" id="RU003879"/>
    </source>
</evidence>
<evidence type="ECO:0000256" key="6">
    <source>
        <dbReference type="ARBA" id="ARBA00023136"/>
    </source>
</evidence>
<keyword evidence="7" id="KW-0813">Transport</keyword>
<evidence type="ECO:0000256" key="4">
    <source>
        <dbReference type="ARBA" id="ARBA00022692"/>
    </source>
</evidence>
<evidence type="ECO:0000313" key="8">
    <source>
        <dbReference type="EMBL" id="XDT73355.1"/>
    </source>
</evidence>
<dbReference type="KEGG" id="tcd:AAIA72_05125"/>
<comment type="subcellular location">
    <subcellularLocation>
        <location evidence="1">Cell membrane</location>
        <topology evidence="1">Single-pass membrane protein</topology>
    </subcellularLocation>
    <subcellularLocation>
        <location evidence="7">Cell membrane</location>
        <topology evidence="7">Single-pass type II membrane protein</topology>
    </subcellularLocation>
</comment>
<name>A0AB39UZX2_9GAMM</name>
<accession>A0AB39UZX2</accession>
<dbReference type="RefSeq" id="WP_369602349.1">
    <property type="nucleotide sequence ID" value="NZ_CP154858.1"/>
</dbReference>
<keyword evidence="4 7" id="KW-0812">Transmembrane</keyword>
<organism evidence="8">
    <name type="scientific">Thermohahella caldifontis</name>
    <dbReference type="NCBI Taxonomy" id="3142973"/>
    <lineage>
        <taxon>Bacteria</taxon>
        <taxon>Pseudomonadati</taxon>
        <taxon>Pseudomonadota</taxon>
        <taxon>Gammaproteobacteria</taxon>
        <taxon>Oceanospirillales</taxon>
        <taxon>Hahellaceae</taxon>
        <taxon>Thermohahella</taxon>
    </lineage>
</organism>
<dbReference type="AlphaFoldDB" id="A0AB39UZX2"/>
<keyword evidence="3" id="KW-1003">Cell membrane</keyword>
<dbReference type="GO" id="GO:0015031">
    <property type="term" value="P:protein transport"/>
    <property type="evidence" value="ECO:0007669"/>
    <property type="project" value="UniProtKB-KW"/>
</dbReference>
<sequence length="169" mass="18804">MRHTRHRRLTSSADLDITAFMNLMIVLVPVLLLNMVFARTTVIELNFPKGLDNPETRKTLQLQLAVTPDQLLLADNLGGIIKRLPNTAQGPDLETLRETLKQVKARLPEKRSLTLMVDDRVDYQTLVTLMDTVRSYPTVVAAQLVQAELFPEISVTDLVDAVAANGEGT</sequence>
<proteinExistence type="inferred from homology"/>
<evidence type="ECO:0000256" key="3">
    <source>
        <dbReference type="ARBA" id="ARBA00022475"/>
    </source>
</evidence>
<comment type="similarity">
    <text evidence="2 7">Belongs to the ExbD/TolR family.</text>
</comment>
<gene>
    <name evidence="8" type="ORF">AAIA72_05125</name>
</gene>
<evidence type="ECO:0000256" key="2">
    <source>
        <dbReference type="ARBA" id="ARBA00005811"/>
    </source>
</evidence>
<dbReference type="InterPro" id="IPR003400">
    <property type="entry name" value="ExbD"/>
</dbReference>
<reference evidence="8" key="1">
    <citation type="submission" date="2024-05" db="EMBL/GenBank/DDBJ databases">
        <title>Genome sequencing of novel strain.</title>
        <authorList>
            <person name="Ganbat D."/>
            <person name="Ganbat S."/>
            <person name="Lee S.-J."/>
        </authorList>
    </citation>
    <scope>NUCLEOTIDE SEQUENCE</scope>
    <source>
        <strain evidence="8">SMD15-11</strain>
    </source>
</reference>
<keyword evidence="5" id="KW-1133">Transmembrane helix</keyword>
<keyword evidence="6" id="KW-0472">Membrane</keyword>
<evidence type="ECO:0000256" key="5">
    <source>
        <dbReference type="ARBA" id="ARBA00022989"/>
    </source>
</evidence>
<keyword evidence="7" id="KW-0653">Protein transport</keyword>
<dbReference type="EMBL" id="CP154858">
    <property type="protein sequence ID" value="XDT73355.1"/>
    <property type="molecule type" value="Genomic_DNA"/>
</dbReference>
<protein>
    <submittedName>
        <fullName evidence="8">Biopolymer transporter ExbD</fullName>
    </submittedName>
</protein>
<dbReference type="GO" id="GO:0022857">
    <property type="term" value="F:transmembrane transporter activity"/>
    <property type="evidence" value="ECO:0007669"/>
    <property type="project" value="InterPro"/>
</dbReference>
<evidence type="ECO:0000256" key="1">
    <source>
        <dbReference type="ARBA" id="ARBA00004162"/>
    </source>
</evidence>
<dbReference type="GO" id="GO:0005886">
    <property type="term" value="C:plasma membrane"/>
    <property type="evidence" value="ECO:0007669"/>
    <property type="project" value="UniProtKB-SubCell"/>
</dbReference>
<dbReference type="Pfam" id="PF02472">
    <property type="entry name" value="ExbD"/>
    <property type="match status" value="1"/>
</dbReference>